<protein>
    <recommendedName>
        <fullName evidence="2">t-SNARE coiled-coil homology domain-containing protein</fullName>
    </recommendedName>
</protein>
<sequence>MVVTKKQDEDLNLLLTKLYAIQEQVGAKDKTTDEEKRLRAENSGKSASMSMGKGKRGKKAGSRFLELKSSIVTSLKAVHGLIEEQANSKRTNPKEAIAAQAEIREYVRKAGEEWEELNELYKKEARKNKSKFTKEELEVQQTLVMQLQAEIEKVKEAQLAGYAKGGKMEEKVQLNLSALAALDAADFYSNDNGEFFSRRRRRRHPPSPSFFIRSPPFIVRRPPRYLRGGGGLSSSWTPGPSGTALSGSQFTQLQLIRDRDQEFDKDLDEIGEGIQDLHELALRQGEEVRRQNAMLENTSNRIESAHEHMTNVNSKMKDTLAEVGRSTDKLCVDIMCIVFGRTKELYSLWHKWR</sequence>
<feature type="region of interest" description="Disordered" evidence="1">
    <location>
        <begin position="229"/>
        <end position="248"/>
    </location>
</feature>
<proteinExistence type="predicted"/>
<reference evidence="3 4" key="1">
    <citation type="submission" date="2024-10" db="EMBL/GenBank/DDBJ databases">
        <title>Updated reference genomes for cyclostephanoid diatoms.</title>
        <authorList>
            <person name="Roberts W.R."/>
            <person name="Alverson A.J."/>
        </authorList>
    </citation>
    <scope>NUCLEOTIDE SEQUENCE [LARGE SCALE GENOMIC DNA]</scope>
    <source>
        <strain evidence="3 4">AJA276-08</strain>
    </source>
</reference>
<dbReference type="AlphaFoldDB" id="A0ABD3MZA0"/>
<dbReference type="PROSITE" id="PS50192">
    <property type="entry name" value="T_SNARE"/>
    <property type="match status" value="1"/>
</dbReference>
<evidence type="ECO:0000256" key="1">
    <source>
        <dbReference type="SAM" id="MobiDB-lite"/>
    </source>
</evidence>
<feature type="domain" description="T-SNARE coiled-coil homology" evidence="2">
    <location>
        <begin position="257"/>
        <end position="319"/>
    </location>
</feature>
<dbReference type="CDD" id="cd15841">
    <property type="entry name" value="SNARE_Qc"/>
    <property type="match status" value="1"/>
</dbReference>
<feature type="compositionally biased region" description="Basic and acidic residues" evidence="1">
    <location>
        <begin position="29"/>
        <end position="42"/>
    </location>
</feature>
<evidence type="ECO:0000313" key="4">
    <source>
        <dbReference type="Proteomes" id="UP001530315"/>
    </source>
</evidence>
<feature type="compositionally biased region" description="Low complexity" evidence="1">
    <location>
        <begin position="43"/>
        <end position="52"/>
    </location>
</feature>
<comment type="caution">
    <text evidence="3">The sequence shown here is derived from an EMBL/GenBank/DDBJ whole genome shotgun (WGS) entry which is preliminary data.</text>
</comment>
<name>A0ABD3MZA0_9STRA</name>
<dbReference type="InterPro" id="IPR000727">
    <property type="entry name" value="T_SNARE_dom"/>
</dbReference>
<feature type="region of interest" description="Disordered" evidence="1">
    <location>
        <begin position="29"/>
        <end position="58"/>
    </location>
</feature>
<feature type="compositionally biased region" description="Polar residues" evidence="1">
    <location>
        <begin position="233"/>
        <end position="248"/>
    </location>
</feature>
<dbReference type="Proteomes" id="UP001530315">
    <property type="component" value="Unassembled WGS sequence"/>
</dbReference>
<dbReference type="Gene3D" id="1.20.5.110">
    <property type="match status" value="1"/>
</dbReference>
<evidence type="ECO:0000259" key="2">
    <source>
        <dbReference type="PROSITE" id="PS50192"/>
    </source>
</evidence>
<accession>A0ABD3MZA0</accession>
<organism evidence="3 4">
    <name type="scientific">Stephanodiscus triporus</name>
    <dbReference type="NCBI Taxonomy" id="2934178"/>
    <lineage>
        <taxon>Eukaryota</taxon>
        <taxon>Sar</taxon>
        <taxon>Stramenopiles</taxon>
        <taxon>Ochrophyta</taxon>
        <taxon>Bacillariophyta</taxon>
        <taxon>Coscinodiscophyceae</taxon>
        <taxon>Thalassiosirophycidae</taxon>
        <taxon>Stephanodiscales</taxon>
        <taxon>Stephanodiscaceae</taxon>
        <taxon>Stephanodiscus</taxon>
    </lineage>
</organism>
<gene>
    <name evidence="3" type="ORF">ACHAW5_001948</name>
</gene>
<dbReference type="SUPFAM" id="SSF58038">
    <property type="entry name" value="SNARE fusion complex"/>
    <property type="match status" value="1"/>
</dbReference>
<keyword evidence="4" id="KW-1185">Reference proteome</keyword>
<dbReference type="EMBL" id="JALLAZ020001661">
    <property type="protein sequence ID" value="KAL3769216.1"/>
    <property type="molecule type" value="Genomic_DNA"/>
</dbReference>
<evidence type="ECO:0000313" key="3">
    <source>
        <dbReference type="EMBL" id="KAL3769216.1"/>
    </source>
</evidence>